<dbReference type="STRING" id="288992.SAMN04488522_10469"/>
<feature type="signal peptide" evidence="1">
    <location>
        <begin position="1"/>
        <end position="18"/>
    </location>
</feature>
<feature type="chain" id="PRO_5012906250" evidence="1">
    <location>
        <begin position="19"/>
        <end position="67"/>
    </location>
</feature>
<protein>
    <submittedName>
        <fullName evidence="2">Uncharacterized protein</fullName>
    </submittedName>
</protein>
<reference evidence="3" key="1">
    <citation type="submission" date="2016-11" db="EMBL/GenBank/DDBJ databases">
        <authorList>
            <person name="Varghese N."/>
            <person name="Submissions S."/>
        </authorList>
    </citation>
    <scope>NUCLEOTIDE SEQUENCE [LARGE SCALE GENOMIC DNA]</scope>
    <source>
        <strain evidence="3">DSM 16990</strain>
    </source>
</reference>
<dbReference type="Proteomes" id="UP000184287">
    <property type="component" value="Unassembled WGS sequence"/>
</dbReference>
<gene>
    <name evidence="2" type="ORF">SAMN04488522_10469</name>
</gene>
<accession>A0A1M5G5P1</accession>
<organism evidence="2 3">
    <name type="scientific">Pedobacter caeni</name>
    <dbReference type="NCBI Taxonomy" id="288992"/>
    <lineage>
        <taxon>Bacteria</taxon>
        <taxon>Pseudomonadati</taxon>
        <taxon>Bacteroidota</taxon>
        <taxon>Sphingobacteriia</taxon>
        <taxon>Sphingobacteriales</taxon>
        <taxon>Sphingobacteriaceae</taxon>
        <taxon>Pedobacter</taxon>
    </lineage>
</organism>
<dbReference type="AlphaFoldDB" id="A0A1M5G5P1"/>
<evidence type="ECO:0000313" key="3">
    <source>
        <dbReference type="Proteomes" id="UP000184287"/>
    </source>
</evidence>
<evidence type="ECO:0000313" key="2">
    <source>
        <dbReference type="EMBL" id="SHF99046.1"/>
    </source>
</evidence>
<dbReference type="EMBL" id="FQUQ01000004">
    <property type="protein sequence ID" value="SHF99046.1"/>
    <property type="molecule type" value="Genomic_DNA"/>
</dbReference>
<evidence type="ECO:0000256" key="1">
    <source>
        <dbReference type="SAM" id="SignalP"/>
    </source>
</evidence>
<name>A0A1M5G5P1_9SPHI</name>
<sequence>MKKMLLFGVALLFLDFSAKPMHVFSFQNRPVLKTKDARKHQNIRVIRTKYEKCFPEFKTKKSPISIS</sequence>
<proteinExistence type="predicted"/>
<keyword evidence="3" id="KW-1185">Reference proteome</keyword>
<keyword evidence="1" id="KW-0732">Signal</keyword>